<dbReference type="AlphaFoldDB" id="A0A133PRS6"/>
<dbReference type="GO" id="GO:0006094">
    <property type="term" value="P:gluconeogenesis"/>
    <property type="evidence" value="ECO:0007669"/>
    <property type="project" value="TreeGrafter"/>
</dbReference>
<dbReference type="EC" id="2.7.2.3" evidence="5 13"/>
<dbReference type="PATRIC" id="fig|54005.3.peg.337"/>
<dbReference type="GO" id="GO:0005524">
    <property type="term" value="F:ATP binding"/>
    <property type="evidence" value="ECO:0007669"/>
    <property type="project" value="UniProtKB-KW"/>
</dbReference>
<gene>
    <name evidence="13" type="primary">pgk</name>
    <name evidence="17" type="ORF">HMPREF3229_00341</name>
</gene>
<feature type="binding site" evidence="14">
    <location>
        <position position="152"/>
    </location>
    <ligand>
        <name>(2R)-3-phosphoglycerate</name>
        <dbReference type="ChEBI" id="CHEBI:58272"/>
    </ligand>
</feature>
<dbReference type="RefSeq" id="WP_060799654.1">
    <property type="nucleotide sequence ID" value="NZ_KQ957090.1"/>
</dbReference>
<evidence type="ECO:0000256" key="8">
    <source>
        <dbReference type="ARBA" id="ARBA00022679"/>
    </source>
</evidence>
<feature type="binding site" evidence="13">
    <location>
        <position position="119"/>
    </location>
    <ligand>
        <name>substrate</name>
    </ligand>
</feature>
<organism evidence="17">
    <name type="scientific">Peptoniphilus harei</name>
    <dbReference type="NCBI Taxonomy" id="54005"/>
    <lineage>
        <taxon>Bacteria</taxon>
        <taxon>Bacillati</taxon>
        <taxon>Bacillota</taxon>
        <taxon>Tissierellia</taxon>
        <taxon>Tissierellales</taxon>
        <taxon>Peptoniphilaceae</taxon>
        <taxon>Peptoniphilus</taxon>
    </lineage>
</organism>
<evidence type="ECO:0000256" key="1">
    <source>
        <dbReference type="ARBA" id="ARBA00000642"/>
    </source>
</evidence>
<dbReference type="InterPro" id="IPR036043">
    <property type="entry name" value="Phosphoglycerate_kinase_sf"/>
</dbReference>
<accession>A0A133PRS6</accession>
<evidence type="ECO:0000256" key="4">
    <source>
        <dbReference type="ARBA" id="ARBA00011245"/>
    </source>
</evidence>
<dbReference type="FunFam" id="3.40.50.1260:FF:000006">
    <property type="entry name" value="Phosphoglycerate kinase"/>
    <property type="match status" value="1"/>
</dbReference>
<dbReference type="PIRSF" id="PIRSF000724">
    <property type="entry name" value="Pgk"/>
    <property type="match status" value="1"/>
</dbReference>
<evidence type="ECO:0000256" key="16">
    <source>
        <dbReference type="RuleBase" id="RU000532"/>
    </source>
</evidence>
<dbReference type="EMBL" id="LRQE01000008">
    <property type="protein sequence ID" value="KXA31510.1"/>
    <property type="molecule type" value="Genomic_DNA"/>
</dbReference>
<evidence type="ECO:0000256" key="11">
    <source>
        <dbReference type="ARBA" id="ARBA00022840"/>
    </source>
</evidence>
<evidence type="ECO:0000256" key="12">
    <source>
        <dbReference type="ARBA" id="ARBA00023152"/>
    </source>
</evidence>
<dbReference type="GO" id="GO:0005829">
    <property type="term" value="C:cytosol"/>
    <property type="evidence" value="ECO:0007669"/>
    <property type="project" value="TreeGrafter"/>
</dbReference>
<dbReference type="Gene3D" id="3.40.50.1260">
    <property type="entry name" value="Phosphoglycerate kinase, N-terminal domain"/>
    <property type="match status" value="2"/>
</dbReference>
<evidence type="ECO:0000256" key="5">
    <source>
        <dbReference type="ARBA" id="ARBA00013061"/>
    </source>
</evidence>
<dbReference type="PANTHER" id="PTHR11406">
    <property type="entry name" value="PHOSPHOGLYCERATE KINASE"/>
    <property type="match status" value="1"/>
</dbReference>
<evidence type="ECO:0000256" key="9">
    <source>
        <dbReference type="ARBA" id="ARBA00022741"/>
    </source>
</evidence>
<feature type="binding site" evidence="14">
    <location>
        <position position="35"/>
    </location>
    <ligand>
        <name>(2R)-3-phosphoglycerate</name>
        <dbReference type="ChEBI" id="CHEBI:58272"/>
    </ligand>
</feature>
<comment type="pathway">
    <text evidence="2 13">Carbohydrate degradation; glycolysis; pyruvate from D-glyceraldehyde 3-phosphate: step 2/5.</text>
</comment>
<keyword evidence="12 13" id="KW-0324">Glycolysis</keyword>
<reference evidence="17 18" key="1">
    <citation type="submission" date="2016-01" db="EMBL/GenBank/DDBJ databases">
        <authorList>
            <person name="Oliw E.H."/>
        </authorList>
    </citation>
    <scope>NUCLEOTIDE SEQUENCE [LARGE SCALE GENOMIC DNA]</scope>
    <source>
        <strain evidence="17 18">CMW7756A</strain>
    </source>
</reference>
<feature type="binding site" evidence="13">
    <location>
        <position position="35"/>
    </location>
    <ligand>
        <name>substrate</name>
    </ligand>
</feature>
<dbReference type="PRINTS" id="PR00477">
    <property type="entry name" value="PHGLYCKINASE"/>
</dbReference>
<dbReference type="HAMAP" id="MF_00145">
    <property type="entry name" value="Phosphoglyc_kinase"/>
    <property type="match status" value="1"/>
</dbReference>
<keyword evidence="7 13" id="KW-0963">Cytoplasm</keyword>
<comment type="similarity">
    <text evidence="3 13 16">Belongs to the phosphoglycerate kinase family.</text>
</comment>
<keyword evidence="11 13" id="KW-0067">ATP-binding</keyword>
<keyword evidence="9 13" id="KW-0547">Nucleotide-binding</keyword>
<dbReference type="PANTHER" id="PTHR11406:SF23">
    <property type="entry name" value="PHOSPHOGLYCERATE KINASE 1, CHLOROPLASTIC-RELATED"/>
    <property type="match status" value="1"/>
</dbReference>
<comment type="subcellular location">
    <subcellularLocation>
        <location evidence="13">Cytoplasm</location>
    </subcellularLocation>
</comment>
<feature type="binding site" evidence="14">
    <location>
        <position position="119"/>
    </location>
    <ligand>
        <name>(2R)-3-phosphoglycerate</name>
        <dbReference type="ChEBI" id="CHEBI:58272"/>
    </ligand>
</feature>
<feature type="binding site" evidence="13">
    <location>
        <position position="152"/>
    </location>
    <ligand>
        <name>substrate</name>
    </ligand>
</feature>
<evidence type="ECO:0000256" key="10">
    <source>
        <dbReference type="ARBA" id="ARBA00022777"/>
    </source>
</evidence>
<evidence type="ECO:0000256" key="6">
    <source>
        <dbReference type="ARBA" id="ARBA00016471"/>
    </source>
</evidence>
<evidence type="ECO:0000256" key="14">
    <source>
        <dbReference type="PIRSR" id="PIRSR000724-1"/>
    </source>
</evidence>
<evidence type="ECO:0000256" key="2">
    <source>
        <dbReference type="ARBA" id="ARBA00004838"/>
    </source>
</evidence>
<dbReference type="FunFam" id="3.40.50.1260:FF:000031">
    <property type="entry name" value="Phosphoglycerate kinase 1"/>
    <property type="match status" value="1"/>
</dbReference>
<dbReference type="InterPro" id="IPR015824">
    <property type="entry name" value="Phosphoglycerate_kinase_N"/>
</dbReference>
<keyword evidence="8 13" id="KW-0808">Transferase</keyword>
<evidence type="ECO:0000256" key="13">
    <source>
        <dbReference type="HAMAP-Rule" id="MF_00145"/>
    </source>
</evidence>
<feature type="binding site" evidence="13 14">
    <location>
        <begin position="20"/>
        <end position="22"/>
    </location>
    <ligand>
        <name>substrate</name>
    </ligand>
</feature>
<dbReference type="GO" id="GO:0043531">
    <property type="term" value="F:ADP binding"/>
    <property type="evidence" value="ECO:0007669"/>
    <property type="project" value="TreeGrafter"/>
</dbReference>
<evidence type="ECO:0000256" key="3">
    <source>
        <dbReference type="ARBA" id="ARBA00008982"/>
    </source>
</evidence>
<dbReference type="GO" id="GO:0006096">
    <property type="term" value="P:glycolytic process"/>
    <property type="evidence" value="ECO:0007669"/>
    <property type="project" value="UniProtKB-UniRule"/>
</dbReference>
<evidence type="ECO:0000313" key="18">
    <source>
        <dbReference type="Proteomes" id="UP000070174"/>
    </source>
</evidence>
<feature type="binding site" evidence="13 15">
    <location>
        <begin position="350"/>
        <end position="353"/>
    </location>
    <ligand>
        <name>ATP</name>
        <dbReference type="ChEBI" id="CHEBI:30616"/>
    </ligand>
</feature>
<dbReference type="SUPFAM" id="SSF53748">
    <property type="entry name" value="Phosphoglycerate kinase"/>
    <property type="match status" value="1"/>
</dbReference>
<sequence>MKKTIRDFDFNDKTALVRVDFNVPLKDGVVTGDDRIVKAIPTIDYLIENGAKVVLMSHLGRPKGEYKEEFSLAPVAKRASELLKKDVKFIPSKEVVDEKVIEEVKNLKSGEIALLENLRFVKGEEKNAPDFAKKLASLGDIFVNDAFGTAHRAHASNVGVTEVLPSCAGLLVEKEIKYFEDALKNPEKPFAAILGGSKVSDKIGVIENLLEKVDVLVIVGAMANTFLKSKGLEVGKSLVEDDKLDLAREIMAKAAENHVEIILPKDVIVAPELSDNAKGTLKDVEDVGQEDMILDIGKESLKDIEGTLSKAKTVVLNGPCGVFEIEEFSHGTIELAKILAKLDATVIVGGGDSVAAVEKAGVADKLTHISTGGGASLEMLEGKKLPGIEAVEEA</sequence>
<name>A0A133PRS6_9FIRM</name>
<feature type="binding site" evidence="13 15">
    <location>
        <position position="202"/>
    </location>
    <ligand>
        <name>ATP</name>
        <dbReference type="ChEBI" id="CHEBI:30616"/>
    </ligand>
</feature>
<dbReference type="GO" id="GO:0004618">
    <property type="term" value="F:phosphoglycerate kinase activity"/>
    <property type="evidence" value="ECO:0007669"/>
    <property type="project" value="UniProtKB-UniRule"/>
</dbReference>
<comment type="catalytic activity">
    <reaction evidence="1 13 16">
        <text>(2R)-3-phosphoglycerate + ATP = (2R)-3-phospho-glyceroyl phosphate + ADP</text>
        <dbReference type="Rhea" id="RHEA:14801"/>
        <dbReference type="ChEBI" id="CHEBI:30616"/>
        <dbReference type="ChEBI" id="CHEBI:57604"/>
        <dbReference type="ChEBI" id="CHEBI:58272"/>
        <dbReference type="ChEBI" id="CHEBI:456216"/>
        <dbReference type="EC" id="2.7.2.3"/>
    </reaction>
</comment>
<comment type="subunit">
    <text evidence="4 13">Monomer.</text>
</comment>
<comment type="caution">
    <text evidence="17">The sequence shown here is derived from an EMBL/GenBank/DDBJ whole genome shotgun (WGS) entry which is preliminary data.</text>
</comment>
<protein>
    <recommendedName>
        <fullName evidence="6 13">Phosphoglycerate kinase</fullName>
        <ecNumber evidence="5 13">2.7.2.3</ecNumber>
    </recommendedName>
</protein>
<keyword evidence="10 13" id="KW-0418">Kinase</keyword>
<dbReference type="Proteomes" id="UP000070174">
    <property type="component" value="Unassembled WGS sequence"/>
</dbReference>
<dbReference type="InterPro" id="IPR001576">
    <property type="entry name" value="Phosphoglycerate_kinase"/>
</dbReference>
<feature type="binding site" evidence="13 14">
    <location>
        <begin position="58"/>
        <end position="61"/>
    </location>
    <ligand>
        <name>substrate</name>
    </ligand>
</feature>
<dbReference type="UniPathway" id="UPA00109">
    <property type="reaction ID" value="UER00185"/>
</dbReference>
<proteinExistence type="inferred from homology"/>
<evidence type="ECO:0000256" key="15">
    <source>
        <dbReference type="PIRSR" id="PIRSR000724-2"/>
    </source>
</evidence>
<dbReference type="Pfam" id="PF00162">
    <property type="entry name" value="PGK"/>
    <property type="match status" value="1"/>
</dbReference>
<feature type="binding site" evidence="13 15">
    <location>
        <position position="324"/>
    </location>
    <ligand>
        <name>ATP</name>
        <dbReference type="ChEBI" id="CHEBI:30616"/>
    </ligand>
</feature>
<evidence type="ECO:0000313" key="17">
    <source>
        <dbReference type="EMBL" id="KXA31510.1"/>
    </source>
</evidence>
<evidence type="ECO:0000256" key="7">
    <source>
        <dbReference type="ARBA" id="ARBA00022490"/>
    </source>
</evidence>
<comment type="caution">
    <text evidence="13">Lacks conserved residue(s) required for the propagation of feature annotation.</text>
</comment>